<sequence>MKNILVPTDLSIRSLNYLHNLAERNDEVVSITLMHALRMPDSILDLWMFTKSGRHHTLVTGDFREACEVMKNKYAKTIREIKVEFFYGSTTPALRNFLKAHEIHEVAMPQSLVYQCPGSESYNPEKLLKKCRLPIRELIIHTPKQTAPSATSIAELLVLQN</sequence>
<dbReference type="RefSeq" id="WP_143197616.1">
    <property type="nucleotide sequence ID" value="NZ_FSRA01000002.1"/>
</dbReference>
<dbReference type="EMBL" id="FSRA01000002">
    <property type="protein sequence ID" value="SIO54204.1"/>
    <property type="molecule type" value="Genomic_DNA"/>
</dbReference>
<evidence type="ECO:0008006" key="3">
    <source>
        <dbReference type="Google" id="ProtNLM"/>
    </source>
</evidence>
<gene>
    <name evidence="1" type="ORF">SAMN04488055_5558</name>
</gene>
<protein>
    <recommendedName>
        <fullName evidence="3">Universal stress protein family protein</fullName>
    </recommendedName>
</protein>
<reference evidence="2" key="1">
    <citation type="submission" date="2016-11" db="EMBL/GenBank/DDBJ databases">
        <authorList>
            <person name="Varghese N."/>
            <person name="Submissions S."/>
        </authorList>
    </citation>
    <scope>NUCLEOTIDE SEQUENCE [LARGE SCALE GENOMIC DNA]</scope>
    <source>
        <strain evidence="2">DSM 24787</strain>
    </source>
</reference>
<dbReference type="Proteomes" id="UP000185003">
    <property type="component" value="Unassembled WGS sequence"/>
</dbReference>
<dbReference type="OrthoDB" id="893860at2"/>
<dbReference type="AlphaFoldDB" id="A0A1N6KC95"/>
<keyword evidence="2" id="KW-1185">Reference proteome</keyword>
<evidence type="ECO:0000313" key="1">
    <source>
        <dbReference type="EMBL" id="SIO54204.1"/>
    </source>
</evidence>
<organism evidence="1 2">
    <name type="scientific">Chitinophaga niabensis</name>
    <dbReference type="NCBI Taxonomy" id="536979"/>
    <lineage>
        <taxon>Bacteria</taxon>
        <taxon>Pseudomonadati</taxon>
        <taxon>Bacteroidota</taxon>
        <taxon>Chitinophagia</taxon>
        <taxon>Chitinophagales</taxon>
        <taxon>Chitinophagaceae</taxon>
        <taxon>Chitinophaga</taxon>
    </lineage>
</organism>
<accession>A0A1N6KC95</accession>
<evidence type="ECO:0000313" key="2">
    <source>
        <dbReference type="Proteomes" id="UP000185003"/>
    </source>
</evidence>
<dbReference type="STRING" id="536979.SAMN04488055_5558"/>
<name>A0A1N6KC95_9BACT</name>
<proteinExistence type="predicted"/>